<dbReference type="AlphaFoldDB" id="A0A8C4E3F0"/>
<keyword evidence="6" id="KW-0406">Ion transport</keyword>
<keyword evidence="3 7" id="KW-0812">Transmembrane</keyword>
<keyword evidence="6" id="KW-0813">Transport</keyword>
<dbReference type="Proteomes" id="UP000694389">
    <property type="component" value="Unassembled WGS sequence"/>
</dbReference>
<dbReference type="PANTHER" id="PTHR10283:SF82">
    <property type="entry name" value="SOLUTE CARRIER FAMILY 13 MEMBER 2"/>
    <property type="match status" value="1"/>
</dbReference>
<feature type="transmembrane region" description="Helical" evidence="7">
    <location>
        <begin position="64"/>
        <end position="91"/>
    </location>
</feature>
<evidence type="ECO:0000256" key="5">
    <source>
        <dbReference type="ARBA" id="ARBA00023136"/>
    </source>
</evidence>
<reference evidence="8" key="1">
    <citation type="submission" date="2025-08" db="UniProtKB">
        <authorList>
            <consortium name="Ensembl"/>
        </authorList>
    </citation>
    <scope>IDENTIFICATION</scope>
</reference>
<organism evidence="8 9">
    <name type="scientific">Dicentrarchus labrax</name>
    <name type="common">European seabass</name>
    <name type="synonym">Morone labrax</name>
    <dbReference type="NCBI Taxonomy" id="13489"/>
    <lineage>
        <taxon>Eukaryota</taxon>
        <taxon>Metazoa</taxon>
        <taxon>Chordata</taxon>
        <taxon>Craniata</taxon>
        <taxon>Vertebrata</taxon>
        <taxon>Euteleostomi</taxon>
        <taxon>Actinopterygii</taxon>
        <taxon>Neopterygii</taxon>
        <taxon>Teleostei</taxon>
        <taxon>Neoteleostei</taxon>
        <taxon>Acanthomorphata</taxon>
        <taxon>Eupercaria</taxon>
        <taxon>Moronidae</taxon>
        <taxon>Dicentrarchus</taxon>
    </lineage>
</organism>
<evidence type="ECO:0008006" key="10">
    <source>
        <dbReference type="Google" id="ProtNLM"/>
    </source>
</evidence>
<accession>A0A8C4E3F0</accession>
<keyword evidence="6" id="KW-0915">Sodium</keyword>
<evidence type="ECO:0000313" key="9">
    <source>
        <dbReference type="Proteomes" id="UP000694389"/>
    </source>
</evidence>
<keyword evidence="5 7" id="KW-0472">Membrane</keyword>
<evidence type="ECO:0000313" key="8">
    <source>
        <dbReference type="Ensembl" id="ENSDLAP00005013227.2"/>
    </source>
</evidence>
<comment type="similarity">
    <text evidence="2">Belongs to the SLC13A/DASS transporter (TC 2.A.47) family. NADC subfamily.</text>
</comment>
<dbReference type="Ensembl" id="ENSDLAT00005014443.2">
    <property type="protein sequence ID" value="ENSDLAP00005013227.2"/>
    <property type="gene ID" value="ENSDLAG00005006721.2"/>
</dbReference>
<dbReference type="GeneTree" id="ENSGT01030000234550"/>
<keyword evidence="6" id="KW-0739">Sodium transport</keyword>
<dbReference type="PANTHER" id="PTHR10283">
    <property type="entry name" value="SOLUTE CARRIER FAMILY 13 MEMBER"/>
    <property type="match status" value="1"/>
</dbReference>
<dbReference type="GO" id="GO:0015141">
    <property type="term" value="F:succinate transmembrane transporter activity"/>
    <property type="evidence" value="ECO:0007669"/>
    <property type="project" value="TreeGrafter"/>
</dbReference>
<proteinExistence type="inferred from homology"/>
<evidence type="ECO:0000256" key="7">
    <source>
        <dbReference type="SAM" id="Phobius"/>
    </source>
</evidence>
<feature type="transmembrane region" description="Helical" evidence="7">
    <location>
        <begin position="9"/>
        <end position="27"/>
    </location>
</feature>
<feature type="transmembrane region" description="Helical" evidence="7">
    <location>
        <begin position="39"/>
        <end position="57"/>
    </location>
</feature>
<protein>
    <recommendedName>
        <fullName evidence="10">Solute carrier family 13 member 2</fullName>
    </recommendedName>
</protein>
<reference evidence="8" key="2">
    <citation type="submission" date="2025-09" db="UniProtKB">
        <authorList>
            <consortium name="Ensembl"/>
        </authorList>
    </citation>
    <scope>IDENTIFICATION</scope>
</reference>
<evidence type="ECO:0000256" key="2">
    <source>
        <dbReference type="ARBA" id="ARBA00006772"/>
    </source>
</evidence>
<evidence type="ECO:0000256" key="1">
    <source>
        <dbReference type="ARBA" id="ARBA00004141"/>
    </source>
</evidence>
<evidence type="ECO:0000256" key="6">
    <source>
        <dbReference type="ARBA" id="ARBA00023201"/>
    </source>
</evidence>
<name>A0A8C4E3F0_DICLA</name>
<evidence type="ECO:0000256" key="3">
    <source>
        <dbReference type="ARBA" id="ARBA00022692"/>
    </source>
</evidence>
<dbReference type="GO" id="GO:0015138">
    <property type="term" value="F:fumarate transmembrane transporter activity"/>
    <property type="evidence" value="ECO:0007669"/>
    <property type="project" value="TreeGrafter"/>
</dbReference>
<dbReference type="GO" id="GO:0005886">
    <property type="term" value="C:plasma membrane"/>
    <property type="evidence" value="ECO:0007669"/>
    <property type="project" value="TreeGrafter"/>
</dbReference>
<keyword evidence="4 7" id="KW-1133">Transmembrane helix</keyword>
<dbReference type="GO" id="GO:0015139">
    <property type="term" value="F:alpha-ketoglutarate transmembrane transporter activity"/>
    <property type="evidence" value="ECO:0007669"/>
    <property type="project" value="TreeGrafter"/>
</dbReference>
<dbReference type="GO" id="GO:0071285">
    <property type="term" value="P:cellular response to lithium ion"/>
    <property type="evidence" value="ECO:0007669"/>
    <property type="project" value="TreeGrafter"/>
</dbReference>
<comment type="subcellular location">
    <subcellularLocation>
        <location evidence="1">Membrane</location>
        <topology evidence="1">Multi-pass membrane protein</topology>
    </subcellularLocation>
</comment>
<keyword evidence="9" id="KW-1185">Reference proteome</keyword>
<dbReference type="GO" id="GO:0017153">
    <property type="term" value="F:sodium:dicarboxylate symporter activity"/>
    <property type="evidence" value="ECO:0007669"/>
    <property type="project" value="TreeGrafter"/>
</dbReference>
<sequence>VIILCNPECIPLAVTAMLSPFLGLLPLSKDQGYLKDSNMPFVGGLLVAIAVEHWNLHRTIALQVLLIVGVKPSLLMLGFMSTTAFLCMWISNTASTAMMLPIANAVLQQLCETEAELKRGIIALAPHTPQEGQENQAFEMGDNKESSDREKGLLLRLYQCSQSMFELMTLPCNHLSSLGDLFRRLIQLMQ</sequence>
<dbReference type="InterPro" id="IPR001898">
    <property type="entry name" value="SLC13A/DASS"/>
</dbReference>
<dbReference type="Pfam" id="PF00939">
    <property type="entry name" value="Na_sulph_symp"/>
    <property type="match status" value="1"/>
</dbReference>
<evidence type="ECO:0000256" key="4">
    <source>
        <dbReference type="ARBA" id="ARBA00022989"/>
    </source>
</evidence>